<keyword evidence="1" id="KW-0677">Repeat</keyword>
<accession>A0A1B6F4H6</accession>
<dbReference type="InterPro" id="IPR048287">
    <property type="entry name" value="TSPN-like_N"/>
</dbReference>
<dbReference type="AlphaFoldDB" id="A0A1B6F4H6"/>
<feature type="non-terminal residue" evidence="3">
    <location>
        <position position="1"/>
    </location>
</feature>
<evidence type="ECO:0000256" key="1">
    <source>
        <dbReference type="ARBA" id="ARBA00022737"/>
    </source>
</evidence>
<dbReference type="InterPro" id="IPR001791">
    <property type="entry name" value="Laminin_G"/>
</dbReference>
<reference evidence="3" key="1">
    <citation type="submission" date="2015-11" db="EMBL/GenBank/DDBJ databases">
        <title>De novo transcriptome assembly of four potential Pierce s Disease insect vectors from Arizona vineyards.</title>
        <authorList>
            <person name="Tassone E.E."/>
        </authorList>
    </citation>
    <scope>NUCLEOTIDE SEQUENCE</scope>
</reference>
<dbReference type="EMBL" id="GECZ01024607">
    <property type="protein sequence ID" value="JAS45162.1"/>
    <property type="molecule type" value="Transcribed_RNA"/>
</dbReference>
<feature type="non-terminal residue" evidence="3">
    <location>
        <position position="184"/>
    </location>
</feature>
<evidence type="ECO:0000313" key="3">
    <source>
        <dbReference type="EMBL" id="JAS45162.1"/>
    </source>
</evidence>
<organism evidence="3">
    <name type="scientific">Cuerna arida</name>
    <dbReference type="NCBI Taxonomy" id="1464854"/>
    <lineage>
        <taxon>Eukaryota</taxon>
        <taxon>Metazoa</taxon>
        <taxon>Ecdysozoa</taxon>
        <taxon>Arthropoda</taxon>
        <taxon>Hexapoda</taxon>
        <taxon>Insecta</taxon>
        <taxon>Pterygota</taxon>
        <taxon>Neoptera</taxon>
        <taxon>Paraneoptera</taxon>
        <taxon>Hemiptera</taxon>
        <taxon>Auchenorrhyncha</taxon>
        <taxon>Membracoidea</taxon>
        <taxon>Cicadellidae</taxon>
        <taxon>Cicadellinae</taxon>
        <taxon>Proconiini</taxon>
        <taxon>Cuerna</taxon>
    </lineage>
</organism>
<sequence length="184" mass="20413">RLAEEQGPMGVNTRQLFPTAFPRDFSLITSLRLAPNTSSVTLLALYSDTGTEQLVFSVGDNVTLYYQDSDDDQDSLNSFNVTFNVNINDNTWHRLGLSVKGDSATLLVDCELTFSQPLPRNPSGTINIDGVLFYGQQILDETYYQGDVELLMIGPVPDSAYTLCDREARDCDDADFDDSDNTDD</sequence>
<proteinExistence type="predicted"/>
<dbReference type="InterPro" id="IPR013320">
    <property type="entry name" value="ConA-like_dom_sf"/>
</dbReference>
<dbReference type="SMART" id="SM00210">
    <property type="entry name" value="TSPN"/>
    <property type="match status" value="1"/>
</dbReference>
<gene>
    <name evidence="3" type="ORF">g.319</name>
</gene>
<evidence type="ECO:0000259" key="2">
    <source>
        <dbReference type="SMART" id="SM00210"/>
    </source>
</evidence>
<dbReference type="Pfam" id="PF02210">
    <property type="entry name" value="Laminin_G_2"/>
    <property type="match status" value="1"/>
</dbReference>
<feature type="domain" description="Thrombospondin-like N-terminal" evidence="2">
    <location>
        <begin position="1"/>
        <end position="157"/>
    </location>
</feature>
<dbReference type="Gene3D" id="2.60.120.200">
    <property type="match status" value="1"/>
</dbReference>
<name>A0A1B6F4H6_9HEMI</name>
<dbReference type="SUPFAM" id="SSF49899">
    <property type="entry name" value="Concanavalin A-like lectins/glucanases"/>
    <property type="match status" value="1"/>
</dbReference>
<protein>
    <recommendedName>
        <fullName evidence="2">Thrombospondin-like N-terminal domain-containing protein</fullName>
    </recommendedName>
</protein>